<reference evidence="1 2" key="1">
    <citation type="submission" date="2024-05" db="EMBL/GenBank/DDBJ databases">
        <title>A draft genome resource for the thread blight pathogen Marasmius tenuissimus strain MS-2.</title>
        <authorList>
            <person name="Yulfo-Soto G.E."/>
            <person name="Baruah I.K."/>
            <person name="Amoako-Attah I."/>
            <person name="Bukari Y."/>
            <person name="Meinhardt L.W."/>
            <person name="Bailey B.A."/>
            <person name="Cohen S.P."/>
        </authorList>
    </citation>
    <scope>NUCLEOTIDE SEQUENCE [LARGE SCALE GENOMIC DNA]</scope>
    <source>
        <strain evidence="1 2">MS-2</strain>
    </source>
</reference>
<accession>A0ABR2ZYU6</accession>
<protein>
    <submittedName>
        <fullName evidence="1">Uncharacterized protein</fullName>
    </submittedName>
</protein>
<sequence length="349" mass="39805">MSLGDYAVRADIEEYLRTEFDRLREEHKGTLPVSWPGDDMIMILVDRSTGQFIYATTVVKFLSTGSVPVTPQQRLEVVLRAEPVSDSASPYPDLDQLYSQILQFCRNDGRKLQRVLQLIVSPVDLELPDLFRLKGSSPMEPTSAFTIEQLLGLGQGEVTALLSGLHSILHIPEDRAKGLSVLHASFTDFLLDRNRSGDYHVGERIRTRAWKEMVVAYQVKWLSRVSAGDRSTPSLEGVYDYELGSLNMWEYLHDNLCRDYIAVTDEIAEALNGFDPHPYLEMILHWNYQYLHPGAIIWEVSPDDRHVYVEDQHISCHITGVKTQIKMLYDVFHLLKVHFAPTISSKQAD</sequence>
<proteinExistence type="predicted"/>
<name>A0ABR2ZYU6_9AGAR</name>
<gene>
    <name evidence="1" type="ORF">AAF712_006350</name>
</gene>
<organism evidence="1 2">
    <name type="scientific">Marasmius tenuissimus</name>
    <dbReference type="NCBI Taxonomy" id="585030"/>
    <lineage>
        <taxon>Eukaryota</taxon>
        <taxon>Fungi</taxon>
        <taxon>Dikarya</taxon>
        <taxon>Basidiomycota</taxon>
        <taxon>Agaricomycotina</taxon>
        <taxon>Agaricomycetes</taxon>
        <taxon>Agaricomycetidae</taxon>
        <taxon>Agaricales</taxon>
        <taxon>Marasmiineae</taxon>
        <taxon>Marasmiaceae</taxon>
        <taxon>Marasmius</taxon>
    </lineage>
</organism>
<evidence type="ECO:0000313" key="2">
    <source>
        <dbReference type="Proteomes" id="UP001437256"/>
    </source>
</evidence>
<keyword evidence="2" id="KW-1185">Reference proteome</keyword>
<dbReference type="Proteomes" id="UP001437256">
    <property type="component" value="Unassembled WGS sequence"/>
</dbReference>
<comment type="caution">
    <text evidence="1">The sequence shown here is derived from an EMBL/GenBank/DDBJ whole genome shotgun (WGS) entry which is preliminary data.</text>
</comment>
<evidence type="ECO:0000313" key="1">
    <source>
        <dbReference type="EMBL" id="KAL0066548.1"/>
    </source>
</evidence>
<dbReference type="EMBL" id="JBBXMP010000034">
    <property type="protein sequence ID" value="KAL0066548.1"/>
    <property type="molecule type" value="Genomic_DNA"/>
</dbReference>